<dbReference type="Gene3D" id="1.10.486.10">
    <property type="entry name" value="PCRA, domain 4"/>
    <property type="match status" value="1"/>
</dbReference>
<evidence type="ECO:0000313" key="14">
    <source>
        <dbReference type="EMBL" id="EFC05561.1"/>
    </source>
</evidence>
<dbReference type="PANTHER" id="PTHR11070">
    <property type="entry name" value="UVRD / RECB / PCRA DNA HELICASE FAMILY MEMBER"/>
    <property type="match status" value="1"/>
</dbReference>
<dbReference type="GO" id="GO:0043138">
    <property type="term" value="F:3'-5' DNA helicase activity"/>
    <property type="evidence" value="ECO:0007669"/>
    <property type="project" value="UniProtKB-EC"/>
</dbReference>
<sequence length="710" mass="82746">MLDIQSLNPQQKEAVLDEHQYLRVIAGAGSGKTRVLTMRIAYLMEEKKVWPSKILAITFTNKAAREMETRVLSLMKEEVSKPTVCTIHSLCVRILRQEIEAMGYPKSFTILDVEDQKAILKEYYKEHSVDKNEISFASALSYISNNKTENVSVEEANKIADFSSLEKKKVKIYEYYLHRQKELFALDFDDLILWTVRLFDRFEVVLQKWQQHFHYILVDEFQDIDRIQYQLIKQLTGKDNSLLVVGDPDQTIYTWRGADVRIIVNFEKDFSNTKTILLTQNYRSTSSILKGANSVIKNNKQRVDKELFTDNQSKEKIYHFSAGSDEYQAAWIAQEMKSIRLKTGTYSEMAVLYRANYLSRALEKALMDERIPYIIYGGLRFFERQVVKDALSYLRLIVVGDDLSLTRVLNRPKRGLGLKTVEMIAHRARELNCSQFELLQKEELFKGKTQDTIRQFVQRVERWRSLQQKGGLELFDFFELVMDESGYRAFLEAEKDTDNLGHLKSLMEDIRDFSRYHPEATLEEYLQSVALYGDKEELVENDFVQLMTVHASKGLEFDTVFVSDLNEGIFPSERSLQEGYHGVEEERRLAYVAFTRARKHLYLTDAGGYSFMLQRVKTPSRFIDEIEDLYIEHRGVVKSQEKQESSFYSQFMEKPVREVKKWKKGDIIEHVKFGEGVVILQEGEFVTVAFAYPFGTKRLQASHPSLTAKK</sequence>
<evidence type="ECO:0000256" key="3">
    <source>
        <dbReference type="ARBA" id="ARBA00022801"/>
    </source>
</evidence>
<evidence type="ECO:0000256" key="9">
    <source>
        <dbReference type="ARBA" id="ARBA00034808"/>
    </source>
</evidence>
<evidence type="ECO:0000256" key="6">
    <source>
        <dbReference type="ARBA" id="ARBA00023125"/>
    </source>
</evidence>
<dbReference type="AlphaFoldDB" id="D2MPE9"/>
<evidence type="ECO:0000256" key="8">
    <source>
        <dbReference type="ARBA" id="ARBA00034617"/>
    </source>
</evidence>
<keyword evidence="15" id="KW-1185">Reference proteome</keyword>
<dbReference type="RefSeq" id="WP_006627262.1">
    <property type="nucleotide sequence ID" value="NZ_ADFR01000009.1"/>
</dbReference>
<dbReference type="PROSITE" id="PS51198">
    <property type="entry name" value="UVRD_HELICASE_ATP_BIND"/>
    <property type="match status" value="1"/>
</dbReference>
<evidence type="ECO:0000256" key="1">
    <source>
        <dbReference type="ARBA" id="ARBA00009922"/>
    </source>
</evidence>
<dbReference type="PROSITE" id="PS51217">
    <property type="entry name" value="UVRD_HELICASE_CTER"/>
    <property type="match status" value="1"/>
</dbReference>
<dbReference type="GO" id="GO:0003677">
    <property type="term" value="F:DNA binding"/>
    <property type="evidence" value="ECO:0007669"/>
    <property type="project" value="UniProtKB-KW"/>
</dbReference>
<comment type="caution">
    <text evidence="14">The sequence shown here is derived from an EMBL/GenBank/DDBJ whole genome shotgun (WGS) entry which is preliminary data.</text>
</comment>
<dbReference type="eggNOG" id="COG0210">
    <property type="taxonomic scope" value="Bacteria"/>
</dbReference>
<dbReference type="EC" id="5.6.2.4" evidence="9"/>
<dbReference type="STRING" id="679192.HMPREF9013_1264"/>
<evidence type="ECO:0000256" key="4">
    <source>
        <dbReference type="ARBA" id="ARBA00022806"/>
    </source>
</evidence>
<reference evidence="15" key="1">
    <citation type="submission" date="2009-12" db="EMBL/GenBank/DDBJ databases">
        <title>Sequence of Clostridiales genomosp. BVAB3 str. UPII9-5.</title>
        <authorList>
            <person name="Madupu R."/>
            <person name="Durkin A.S."/>
            <person name="Torralba M."/>
            <person name="Methe B."/>
            <person name="Sutton G.G."/>
            <person name="Strausberg R.L."/>
            <person name="Nelson K.E."/>
        </authorList>
    </citation>
    <scope>NUCLEOTIDE SEQUENCE [LARGE SCALE GENOMIC DNA]</scope>
    <source>
        <strain evidence="15">W1219</strain>
    </source>
</reference>
<keyword evidence="3 11" id="KW-0378">Hydrolase</keyword>
<keyword evidence="5 11" id="KW-0067">ATP-binding</keyword>
<proteinExistence type="inferred from homology"/>
<dbReference type="InterPro" id="IPR013986">
    <property type="entry name" value="DExx_box_DNA_helicase_dom_sf"/>
</dbReference>
<comment type="catalytic activity">
    <reaction evidence="10">
        <text>ATP + H2O = ADP + phosphate + H(+)</text>
        <dbReference type="Rhea" id="RHEA:13065"/>
        <dbReference type="ChEBI" id="CHEBI:15377"/>
        <dbReference type="ChEBI" id="CHEBI:15378"/>
        <dbReference type="ChEBI" id="CHEBI:30616"/>
        <dbReference type="ChEBI" id="CHEBI:43474"/>
        <dbReference type="ChEBI" id="CHEBI:456216"/>
        <dbReference type="EC" id="5.6.2.4"/>
    </reaction>
</comment>
<comment type="similarity">
    <text evidence="1">Belongs to the helicase family. UvrD subfamily.</text>
</comment>
<dbReference type="InterPro" id="IPR014017">
    <property type="entry name" value="DNA_helicase_UvrD-like_C"/>
</dbReference>
<dbReference type="GO" id="GO:0005829">
    <property type="term" value="C:cytosol"/>
    <property type="evidence" value="ECO:0007669"/>
    <property type="project" value="TreeGrafter"/>
</dbReference>
<evidence type="ECO:0000256" key="7">
    <source>
        <dbReference type="ARBA" id="ARBA00023235"/>
    </source>
</evidence>
<feature type="binding site" evidence="11">
    <location>
        <begin position="26"/>
        <end position="33"/>
    </location>
    <ligand>
        <name>ATP</name>
        <dbReference type="ChEBI" id="CHEBI:30616"/>
    </ligand>
</feature>
<dbReference type="InterPro" id="IPR027417">
    <property type="entry name" value="P-loop_NTPase"/>
</dbReference>
<dbReference type="CDD" id="cd17932">
    <property type="entry name" value="DEXQc_UvrD"/>
    <property type="match status" value="1"/>
</dbReference>
<evidence type="ECO:0000256" key="5">
    <source>
        <dbReference type="ARBA" id="ARBA00022840"/>
    </source>
</evidence>
<comment type="catalytic activity">
    <reaction evidence="8">
        <text>Couples ATP hydrolysis with the unwinding of duplex DNA by translocating in the 3'-5' direction.</text>
        <dbReference type="EC" id="5.6.2.4"/>
    </reaction>
</comment>
<accession>D2MPE9</accession>
<dbReference type="InterPro" id="IPR014016">
    <property type="entry name" value="UvrD-like_ATP-bd"/>
</dbReference>
<dbReference type="GO" id="GO:0033202">
    <property type="term" value="C:DNA helicase complex"/>
    <property type="evidence" value="ECO:0007669"/>
    <property type="project" value="TreeGrafter"/>
</dbReference>
<keyword evidence="2 11" id="KW-0547">Nucleotide-binding</keyword>
<keyword evidence="7" id="KW-0413">Isomerase</keyword>
<dbReference type="Gene3D" id="1.10.10.160">
    <property type="match status" value="1"/>
</dbReference>
<dbReference type="OrthoDB" id="9810135at2"/>
<dbReference type="CDD" id="cd18807">
    <property type="entry name" value="SF1_C_UvrD"/>
    <property type="match status" value="1"/>
</dbReference>
<dbReference type="GO" id="GO:0016887">
    <property type="term" value="F:ATP hydrolysis activity"/>
    <property type="evidence" value="ECO:0007669"/>
    <property type="project" value="RHEA"/>
</dbReference>
<protein>
    <recommendedName>
        <fullName evidence="9">DNA 3'-5' helicase</fullName>
        <ecNumber evidence="9">5.6.2.4</ecNumber>
    </recommendedName>
</protein>
<keyword evidence="6" id="KW-0238">DNA-binding</keyword>
<evidence type="ECO:0000259" key="13">
    <source>
        <dbReference type="PROSITE" id="PS51217"/>
    </source>
</evidence>
<gene>
    <name evidence="14" type="ORF">HMPREF9013_1264</name>
</gene>
<dbReference type="Proteomes" id="UP000005017">
    <property type="component" value="Unassembled WGS sequence"/>
</dbReference>
<evidence type="ECO:0000256" key="2">
    <source>
        <dbReference type="ARBA" id="ARBA00022741"/>
    </source>
</evidence>
<dbReference type="Pfam" id="PF00580">
    <property type="entry name" value="UvrD-helicase"/>
    <property type="match status" value="1"/>
</dbReference>
<name>D2MPE9_9FIRM</name>
<dbReference type="GO" id="GO:0000725">
    <property type="term" value="P:recombinational repair"/>
    <property type="evidence" value="ECO:0007669"/>
    <property type="project" value="TreeGrafter"/>
</dbReference>
<feature type="domain" description="UvrD-like helicase ATP-binding" evidence="12">
    <location>
        <begin position="5"/>
        <end position="285"/>
    </location>
</feature>
<dbReference type="Gene3D" id="3.40.50.300">
    <property type="entry name" value="P-loop containing nucleotide triphosphate hydrolases"/>
    <property type="match status" value="2"/>
</dbReference>
<keyword evidence="4 11" id="KW-0347">Helicase</keyword>
<evidence type="ECO:0000259" key="12">
    <source>
        <dbReference type="PROSITE" id="PS51198"/>
    </source>
</evidence>
<organism evidence="14 15">
    <name type="scientific">Bulleidia extructa W1219</name>
    <dbReference type="NCBI Taxonomy" id="679192"/>
    <lineage>
        <taxon>Bacteria</taxon>
        <taxon>Bacillati</taxon>
        <taxon>Bacillota</taxon>
        <taxon>Erysipelotrichia</taxon>
        <taxon>Erysipelotrichales</taxon>
        <taxon>Erysipelotrichaceae</taxon>
        <taxon>Bulleidia</taxon>
    </lineage>
</organism>
<evidence type="ECO:0000256" key="10">
    <source>
        <dbReference type="ARBA" id="ARBA00048988"/>
    </source>
</evidence>
<dbReference type="PANTHER" id="PTHR11070:SF2">
    <property type="entry name" value="ATP-DEPENDENT DNA HELICASE SRS2"/>
    <property type="match status" value="1"/>
</dbReference>
<dbReference type="EMBL" id="ADFR01000009">
    <property type="protein sequence ID" value="EFC05561.1"/>
    <property type="molecule type" value="Genomic_DNA"/>
</dbReference>
<dbReference type="SUPFAM" id="SSF52540">
    <property type="entry name" value="P-loop containing nucleoside triphosphate hydrolases"/>
    <property type="match status" value="1"/>
</dbReference>
<dbReference type="GO" id="GO:0005524">
    <property type="term" value="F:ATP binding"/>
    <property type="evidence" value="ECO:0007669"/>
    <property type="project" value="UniProtKB-UniRule"/>
</dbReference>
<evidence type="ECO:0000256" key="11">
    <source>
        <dbReference type="PROSITE-ProRule" id="PRU00560"/>
    </source>
</evidence>
<dbReference type="Pfam" id="PF13361">
    <property type="entry name" value="UvrD_C"/>
    <property type="match status" value="1"/>
</dbReference>
<dbReference type="InterPro" id="IPR000212">
    <property type="entry name" value="DNA_helicase_UvrD/REP"/>
</dbReference>
<evidence type="ECO:0000313" key="15">
    <source>
        <dbReference type="Proteomes" id="UP000005017"/>
    </source>
</evidence>
<feature type="domain" description="UvrD-like helicase C-terminal" evidence="13">
    <location>
        <begin position="286"/>
        <end position="554"/>
    </location>
</feature>